<sequence>MFRWSKKKKAVAGSEADSIPNQVTQRFTVNLPTGQKTVLRVSPLTILGDAVISACKEKGLELELDRYVLQLPKKPGIPIDPRATILQAGVQEINLVSRENADRHYAMSMPDLSKMPPSANDPHSFGQLNGQPKKKRGFLSFLQKKDKKFKT</sequence>
<accession>A0A8S3Z3X7</accession>
<evidence type="ECO:0000313" key="2">
    <source>
        <dbReference type="EMBL" id="CAG5124207.1"/>
    </source>
</evidence>
<dbReference type="Gene3D" id="3.10.20.90">
    <property type="entry name" value="Phosphatidylinositol 3-kinase Catalytic Subunit, Chain A, domain 1"/>
    <property type="match status" value="1"/>
</dbReference>
<dbReference type="AlphaFoldDB" id="A0A8S3Z3X7"/>
<reference evidence="2" key="1">
    <citation type="submission" date="2021-04" db="EMBL/GenBank/DDBJ databases">
        <authorList>
            <consortium name="Molecular Ecology Group"/>
        </authorList>
    </citation>
    <scope>NUCLEOTIDE SEQUENCE</scope>
</reference>
<dbReference type="InterPro" id="IPR039895">
    <property type="entry name" value="COBL-like"/>
</dbReference>
<dbReference type="Proteomes" id="UP000678393">
    <property type="component" value="Unassembled WGS sequence"/>
</dbReference>
<dbReference type="OrthoDB" id="8882621at2759"/>
<evidence type="ECO:0008006" key="4">
    <source>
        <dbReference type="Google" id="ProtNLM"/>
    </source>
</evidence>
<dbReference type="EMBL" id="CAJHNH020001725">
    <property type="protein sequence ID" value="CAG5124207.1"/>
    <property type="molecule type" value="Genomic_DNA"/>
</dbReference>
<feature type="non-terminal residue" evidence="2">
    <location>
        <position position="151"/>
    </location>
</feature>
<dbReference type="PANTHER" id="PTHR21557">
    <property type="entry name" value="CORDON-BLEU"/>
    <property type="match status" value="1"/>
</dbReference>
<evidence type="ECO:0000313" key="3">
    <source>
        <dbReference type="Proteomes" id="UP000678393"/>
    </source>
</evidence>
<gene>
    <name evidence="2" type="ORF">CUNI_LOCUS9765</name>
</gene>
<comment type="caution">
    <text evidence="2">The sequence shown here is derived from an EMBL/GenBank/DDBJ whole genome shotgun (WGS) entry which is preliminary data.</text>
</comment>
<dbReference type="GO" id="GO:0003785">
    <property type="term" value="F:actin monomer binding"/>
    <property type="evidence" value="ECO:0007669"/>
    <property type="project" value="InterPro"/>
</dbReference>
<proteinExistence type="predicted"/>
<dbReference type="PANTHER" id="PTHR21557:SF2">
    <property type="entry name" value="CORDON-BLEU PROTEIN-LIKE 1"/>
    <property type="match status" value="1"/>
</dbReference>
<keyword evidence="3" id="KW-1185">Reference proteome</keyword>
<name>A0A8S3Z3X7_9EUPU</name>
<evidence type="ECO:0000256" key="1">
    <source>
        <dbReference type="SAM" id="MobiDB-lite"/>
    </source>
</evidence>
<feature type="region of interest" description="Disordered" evidence="1">
    <location>
        <begin position="108"/>
        <end position="138"/>
    </location>
</feature>
<protein>
    <recommendedName>
        <fullName evidence="4">RBD domain-containing protein</fullName>
    </recommendedName>
</protein>
<organism evidence="2 3">
    <name type="scientific">Candidula unifasciata</name>
    <dbReference type="NCBI Taxonomy" id="100452"/>
    <lineage>
        <taxon>Eukaryota</taxon>
        <taxon>Metazoa</taxon>
        <taxon>Spiralia</taxon>
        <taxon>Lophotrochozoa</taxon>
        <taxon>Mollusca</taxon>
        <taxon>Gastropoda</taxon>
        <taxon>Heterobranchia</taxon>
        <taxon>Euthyneura</taxon>
        <taxon>Panpulmonata</taxon>
        <taxon>Eupulmonata</taxon>
        <taxon>Stylommatophora</taxon>
        <taxon>Helicina</taxon>
        <taxon>Helicoidea</taxon>
        <taxon>Geomitridae</taxon>
        <taxon>Candidula</taxon>
    </lineage>
</organism>